<reference evidence="1 2" key="1">
    <citation type="journal article" date="2019" name="ISME J.">
        <title>Candidatus Macondimonas diazotrophica, a novel gammaproteobacterial genus dominating crude-oil-contaminated coastal sediments.</title>
        <authorList>
            <person name="Karthikeyan S."/>
            <person name="Konstantinidis K."/>
        </authorList>
    </citation>
    <scope>NUCLEOTIDE SEQUENCE [LARGE SCALE GENOMIC DNA]</scope>
    <source>
        <strain evidence="1 2">KTK01</strain>
    </source>
</reference>
<proteinExistence type="predicted"/>
<dbReference type="RefSeq" id="WP_135282623.1">
    <property type="nucleotide sequence ID" value="NZ_SRIO01000019.1"/>
</dbReference>
<comment type="caution">
    <text evidence="1">The sequence shown here is derived from an EMBL/GenBank/DDBJ whole genome shotgun (WGS) entry which is preliminary data.</text>
</comment>
<protein>
    <submittedName>
        <fullName evidence="1">Uncharacterized protein</fullName>
    </submittedName>
</protein>
<accession>A0A4Z0F5Q3</accession>
<evidence type="ECO:0000313" key="2">
    <source>
        <dbReference type="Proteomes" id="UP000297890"/>
    </source>
</evidence>
<evidence type="ECO:0000313" key="1">
    <source>
        <dbReference type="EMBL" id="TFZ81579.1"/>
    </source>
</evidence>
<keyword evidence="2" id="KW-1185">Reference proteome</keyword>
<sequence length="103" mass="11010">MSKITKIEVLDTGIVQVQVLKTVVVGETEFEVGGRSPYHRFTINPGETPALKISQINDYLSATMSVSEIDANSASRLADIVSAAHTEEAVSAYQALLAANSED</sequence>
<dbReference type="Proteomes" id="UP000297890">
    <property type="component" value="Unassembled WGS sequence"/>
</dbReference>
<gene>
    <name evidence="1" type="ORF">E4680_11800</name>
</gene>
<organism evidence="1 2">
    <name type="scientific">Candidatus Macondimonas diazotrophica</name>
    <dbReference type="NCBI Taxonomy" id="2305248"/>
    <lineage>
        <taxon>Bacteria</taxon>
        <taxon>Pseudomonadati</taxon>
        <taxon>Pseudomonadota</taxon>
        <taxon>Gammaproteobacteria</taxon>
        <taxon>Chromatiales</taxon>
        <taxon>Ectothiorhodospiraceae</taxon>
        <taxon>Candidatus Macondimonas</taxon>
    </lineage>
</organism>
<dbReference type="AlphaFoldDB" id="A0A4Z0F5Q3"/>
<name>A0A4Z0F5Q3_9GAMM</name>
<dbReference type="EMBL" id="SRIO01000019">
    <property type="protein sequence ID" value="TFZ81579.1"/>
    <property type="molecule type" value="Genomic_DNA"/>
</dbReference>